<dbReference type="InterPro" id="IPR014721">
    <property type="entry name" value="Ribsml_uS5_D2-typ_fold_subgr"/>
</dbReference>
<dbReference type="GO" id="GO:0005524">
    <property type="term" value="F:ATP binding"/>
    <property type="evidence" value="ECO:0007669"/>
    <property type="project" value="UniProtKB-KW"/>
</dbReference>
<dbReference type="SUPFAM" id="SSF54211">
    <property type="entry name" value="Ribosomal protein S5 domain 2-like"/>
    <property type="match status" value="1"/>
</dbReference>
<accession>H0UJK9</accession>
<name>H0UJK9_9BACT</name>
<dbReference type="STRING" id="885272.JonanDRAFT_0469"/>
<keyword evidence="2" id="KW-0547">Nucleotide-binding</keyword>
<evidence type="ECO:0000256" key="4">
    <source>
        <dbReference type="ARBA" id="ARBA00022840"/>
    </source>
</evidence>
<dbReference type="SUPFAM" id="SSF55060">
    <property type="entry name" value="GHMP Kinase, C-terminal domain"/>
    <property type="match status" value="1"/>
</dbReference>
<gene>
    <name evidence="6" type="ORF">JonanDRAFT_0469</name>
</gene>
<dbReference type="Gene3D" id="3.30.230.10">
    <property type="match status" value="1"/>
</dbReference>
<dbReference type="HOGENOM" id="CLU_053057_1_1_0"/>
<evidence type="ECO:0000313" key="6">
    <source>
        <dbReference type="EMBL" id="EHM12877.1"/>
    </source>
</evidence>
<dbReference type="PANTHER" id="PTHR43527:SF2">
    <property type="entry name" value="4-DIPHOSPHOCYTIDYL-2-C-METHYL-D-ERYTHRITOL KINASE, CHLOROPLASTIC"/>
    <property type="match status" value="1"/>
</dbReference>
<keyword evidence="7" id="KW-1185">Reference proteome</keyword>
<dbReference type="EMBL" id="CM001376">
    <property type="protein sequence ID" value="EHM12877.1"/>
    <property type="molecule type" value="Genomic_DNA"/>
</dbReference>
<dbReference type="eggNOG" id="COG1947">
    <property type="taxonomic scope" value="Bacteria"/>
</dbReference>
<dbReference type="Gene3D" id="3.30.70.890">
    <property type="entry name" value="GHMP kinase, C-terminal domain"/>
    <property type="match status" value="1"/>
</dbReference>
<dbReference type="OrthoDB" id="4997at2"/>
<reference evidence="6 7" key="1">
    <citation type="submission" date="2011-11" db="EMBL/GenBank/DDBJ databases">
        <title>The Noncontiguous Finished genome of Jonquetella anthropi DSM 22815.</title>
        <authorList>
            <consortium name="US DOE Joint Genome Institute (JGI-PGF)"/>
            <person name="Lucas S."/>
            <person name="Copeland A."/>
            <person name="Lapidus A."/>
            <person name="Glavina del Rio T."/>
            <person name="Dalin E."/>
            <person name="Tice H."/>
            <person name="Bruce D."/>
            <person name="Goodwin L."/>
            <person name="Pitluck S."/>
            <person name="Peters L."/>
            <person name="Mikhailova N."/>
            <person name="Held B."/>
            <person name="Kyrpides N."/>
            <person name="Mavromatis K."/>
            <person name="Ivanova N."/>
            <person name="Markowitz V."/>
            <person name="Cheng J.-F."/>
            <person name="Hugenholtz P."/>
            <person name="Woyke T."/>
            <person name="Wu D."/>
            <person name="Gronow S."/>
            <person name="Wellnitz S."/>
            <person name="Brambilla E."/>
            <person name="Klenk H.-P."/>
            <person name="Eisen J.A."/>
        </authorList>
    </citation>
    <scope>NUCLEOTIDE SEQUENCE [LARGE SCALE GENOMIC DNA]</scope>
    <source>
        <strain evidence="6 7">DSM 22815</strain>
    </source>
</reference>
<evidence type="ECO:0000256" key="1">
    <source>
        <dbReference type="ARBA" id="ARBA00022679"/>
    </source>
</evidence>
<evidence type="ECO:0000313" key="7">
    <source>
        <dbReference type="Proteomes" id="UP000003806"/>
    </source>
</evidence>
<sequence length="276" mass="29120">MMAAAVSPLTVPSYAKINLTLRIGPRRPDGYHELTSLVWRTPPVESLTIAPAARDALSVTGCQIEGENVLVKALRMIRAEGENVPPLATALDKRVPPGSGLGAGSGNGAAFLQAIETLGFQIAVARDAAGADGYFFLSGAQTALMRGIGNDVTPCRAAELSCIAVCPNWPTNTARAYARLDGLRAKPQDMEEAQREAMRVLDALCAGEKVGLLPNDFLALAAERAEYGELFAAFSDAGALAWGLTGSGSAAFGVWPFGKAPELELNEPWIRTILRL</sequence>
<evidence type="ECO:0000256" key="2">
    <source>
        <dbReference type="ARBA" id="ARBA00022741"/>
    </source>
</evidence>
<evidence type="ECO:0000259" key="5">
    <source>
        <dbReference type="Pfam" id="PF00288"/>
    </source>
</evidence>
<dbReference type="GO" id="GO:0050515">
    <property type="term" value="F:4-(cytidine 5'-diphospho)-2-C-methyl-D-erythritol kinase activity"/>
    <property type="evidence" value="ECO:0007669"/>
    <property type="project" value="TreeGrafter"/>
</dbReference>
<organism evidence="6 7">
    <name type="scientific">Jonquetella anthropi DSM 22815</name>
    <dbReference type="NCBI Taxonomy" id="885272"/>
    <lineage>
        <taxon>Bacteria</taxon>
        <taxon>Thermotogati</taxon>
        <taxon>Synergistota</taxon>
        <taxon>Synergistia</taxon>
        <taxon>Synergistales</taxon>
        <taxon>Dethiosulfovibrionaceae</taxon>
        <taxon>Jonquetella</taxon>
    </lineage>
</organism>
<keyword evidence="3" id="KW-0418">Kinase</keyword>
<dbReference type="Pfam" id="PF00288">
    <property type="entry name" value="GHMP_kinases_N"/>
    <property type="match status" value="1"/>
</dbReference>
<dbReference type="InterPro" id="IPR036554">
    <property type="entry name" value="GHMP_kinase_C_sf"/>
</dbReference>
<keyword evidence="4" id="KW-0067">ATP-binding</keyword>
<dbReference type="Proteomes" id="UP000003806">
    <property type="component" value="Chromosome"/>
</dbReference>
<proteinExistence type="predicted"/>
<feature type="domain" description="GHMP kinase N-terminal" evidence="5">
    <location>
        <begin position="68"/>
        <end position="118"/>
    </location>
</feature>
<evidence type="ECO:0000256" key="3">
    <source>
        <dbReference type="ARBA" id="ARBA00022777"/>
    </source>
</evidence>
<dbReference type="PANTHER" id="PTHR43527">
    <property type="entry name" value="4-DIPHOSPHOCYTIDYL-2-C-METHYL-D-ERYTHRITOL KINASE, CHLOROPLASTIC"/>
    <property type="match status" value="1"/>
</dbReference>
<dbReference type="InterPro" id="IPR006204">
    <property type="entry name" value="GHMP_kinase_N_dom"/>
</dbReference>
<keyword evidence="1" id="KW-0808">Transferase</keyword>
<dbReference type="InterPro" id="IPR020568">
    <property type="entry name" value="Ribosomal_Su5_D2-typ_SF"/>
</dbReference>
<dbReference type="AlphaFoldDB" id="H0UJK9"/>
<protein>
    <submittedName>
        <fullName evidence="6">4-diphosphocytidyl-2C-methyl-D-erythritol 2-phosphate synthase</fullName>
    </submittedName>
</protein>